<reference evidence="1" key="1">
    <citation type="journal article" date="2014" name="Front. Microbiol.">
        <title>High frequency of phylogenetically diverse reductive dehalogenase-homologous genes in deep subseafloor sedimentary metagenomes.</title>
        <authorList>
            <person name="Kawai M."/>
            <person name="Futagami T."/>
            <person name="Toyoda A."/>
            <person name="Takaki Y."/>
            <person name="Nishi S."/>
            <person name="Hori S."/>
            <person name="Arai W."/>
            <person name="Tsubouchi T."/>
            <person name="Morono Y."/>
            <person name="Uchiyama I."/>
            <person name="Ito T."/>
            <person name="Fujiyama A."/>
            <person name="Inagaki F."/>
            <person name="Takami H."/>
        </authorList>
    </citation>
    <scope>NUCLEOTIDE SEQUENCE</scope>
    <source>
        <strain evidence="1">Expedition CK06-06</strain>
    </source>
</reference>
<sequence>VPQADIQRAKDTLRISYGHTSHGSQLTTGMTPLDAFMQTRWGTPAGLYTWTDGGTGDTLDIDDRAMAGDVGYYPQWVNETRAYLNNPAHSACNVIIWSWCGQASGYTQQTMIDRYLAPMNQLETDYPNVRFVYMTGHLDGGGATGNLNLRNQQIRDYCTANDKILYDFADIESYDPDGLTHYMPLLCNDDCDYDSDGNGSRDRNWATDWQAAHPGDWYSCSAAHSRPL</sequence>
<comment type="caution">
    <text evidence="1">The sequence shown here is derived from an EMBL/GenBank/DDBJ whole genome shotgun (WGS) entry which is preliminary data.</text>
</comment>
<feature type="non-terminal residue" evidence="1">
    <location>
        <position position="228"/>
    </location>
</feature>
<name>X0XZW0_9ZZZZ</name>
<organism evidence="1">
    <name type="scientific">marine sediment metagenome</name>
    <dbReference type="NCBI Taxonomy" id="412755"/>
    <lineage>
        <taxon>unclassified sequences</taxon>
        <taxon>metagenomes</taxon>
        <taxon>ecological metagenomes</taxon>
    </lineage>
</organism>
<feature type="non-terminal residue" evidence="1">
    <location>
        <position position="1"/>
    </location>
</feature>
<gene>
    <name evidence="1" type="ORF">S01H1_78889</name>
</gene>
<evidence type="ECO:0000313" key="1">
    <source>
        <dbReference type="EMBL" id="GAG48935.1"/>
    </source>
</evidence>
<dbReference type="EMBL" id="BARS01053127">
    <property type="protein sequence ID" value="GAG48935.1"/>
    <property type="molecule type" value="Genomic_DNA"/>
</dbReference>
<accession>X0XZW0</accession>
<protein>
    <submittedName>
        <fullName evidence="1">Uncharacterized protein</fullName>
    </submittedName>
</protein>
<proteinExistence type="predicted"/>
<dbReference type="AlphaFoldDB" id="X0XZW0"/>